<feature type="domain" description="CXXC-type" evidence="6">
    <location>
        <begin position="30"/>
        <end position="78"/>
    </location>
</feature>
<feature type="region of interest" description="Disordered" evidence="5">
    <location>
        <begin position="187"/>
        <end position="232"/>
    </location>
</feature>
<dbReference type="GeneTree" id="ENSGT00950000183005"/>
<dbReference type="Proteomes" id="UP000002280">
    <property type="component" value="Chromosome X"/>
</dbReference>
<sequence>MSGDSARRQRLRFLCKGCRAQRNAFNREQRMFKRVGCGDCKACRVTEDCGACPACVAQLAQPGGSQLPRSQCVQRRCLKIVNKTFGCGLCSGCQTKEDCGTCRICERRGRPGLKRRWKCLQRRCLRSQMKKKPRGLTARKHPGRRRRGPVPPLLPPPHSPAEAVGPSGTAQEYERPGLGAPVKEEVEGYEAQTPDTLSSPPGGSSPSFPSKGANQVQLQHSPKQEGEGEVEAAASTPVIMEIYSLSGAIPAVAAEPCGGLDSVLQEFLVELNELPLPAHWEVLPPRGPELCITQRSPLSTVATAVIHIQAGLYFHVMVQDVPVPPTHELYSAHPLRLTTVDEVVELICDLEAYCLCPGRGAQSPYCAVLVYQGICEACSLREQH</sequence>
<dbReference type="eggNOG" id="ENOG502QQE9">
    <property type="taxonomic scope" value="Eukaryota"/>
</dbReference>
<evidence type="ECO:0000256" key="4">
    <source>
        <dbReference type="PROSITE-ProRule" id="PRU00509"/>
    </source>
</evidence>
<reference evidence="7" key="3">
    <citation type="submission" date="2025-09" db="UniProtKB">
        <authorList>
            <consortium name="Ensembl"/>
        </authorList>
    </citation>
    <scope>IDENTIFICATION</scope>
</reference>
<evidence type="ECO:0000313" key="7">
    <source>
        <dbReference type="Ensembl" id="ENSMODP00000013207.3"/>
    </source>
</evidence>
<feature type="domain" description="CXXC-type" evidence="6">
    <location>
        <begin position="79"/>
        <end position="125"/>
    </location>
</feature>
<feature type="compositionally biased region" description="Pro residues" evidence="5">
    <location>
        <begin position="149"/>
        <end position="159"/>
    </location>
</feature>
<keyword evidence="8" id="KW-1185">Reference proteome</keyword>
<dbReference type="AlphaFoldDB" id="F6ZF04"/>
<dbReference type="GO" id="GO:0003677">
    <property type="term" value="F:DNA binding"/>
    <property type="evidence" value="ECO:0007669"/>
    <property type="project" value="InterPro"/>
</dbReference>
<keyword evidence="1" id="KW-0479">Metal-binding</keyword>
<dbReference type="HOGENOM" id="CLU_1079823_0_0_1"/>
<accession>F6ZF04</accession>
<name>F6ZF04_MONDO</name>
<dbReference type="PROSITE" id="PS51058">
    <property type="entry name" value="ZF_CXXC"/>
    <property type="match status" value="2"/>
</dbReference>
<feature type="compositionally biased region" description="Basic residues" evidence="5">
    <location>
        <begin position="130"/>
        <end position="148"/>
    </location>
</feature>
<feature type="region of interest" description="Disordered" evidence="5">
    <location>
        <begin position="130"/>
        <end position="175"/>
    </location>
</feature>
<dbReference type="STRING" id="13616.ENSMODP00000013207"/>
<proteinExistence type="predicted"/>
<reference evidence="7 8" key="1">
    <citation type="journal article" date="2007" name="Nature">
        <title>Genome of the marsupial Monodelphis domestica reveals innovation in non-coding sequences.</title>
        <authorList>
            <person name="Mikkelsen T.S."/>
            <person name="Wakefield M.J."/>
            <person name="Aken B."/>
            <person name="Amemiya C.T."/>
            <person name="Chang J.L."/>
            <person name="Duke S."/>
            <person name="Garber M."/>
            <person name="Gentles A.J."/>
            <person name="Goodstadt L."/>
            <person name="Heger A."/>
            <person name="Jurka J."/>
            <person name="Kamal M."/>
            <person name="Mauceli E."/>
            <person name="Searle S.M."/>
            <person name="Sharpe T."/>
            <person name="Baker M.L."/>
            <person name="Batzer M.A."/>
            <person name="Benos P.V."/>
            <person name="Belov K."/>
            <person name="Clamp M."/>
            <person name="Cook A."/>
            <person name="Cuff J."/>
            <person name="Das R."/>
            <person name="Davidow L."/>
            <person name="Deakin J.E."/>
            <person name="Fazzari M.J."/>
            <person name="Glass J.L."/>
            <person name="Grabherr M."/>
            <person name="Greally J.M."/>
            <person name="Gu W."/>
            <person name="Hore T.A."/>
            <person name="Huttley G.A."/>
            <person name="Kleber M."/>
            <person name="Jirtle R.L."/>
            <person name="Koina E."/>
            <person name="Lee J.T."/>
            <person name="Mahony S."/>
            <person name="Marra M.A."/>
            <person name="Miller R.D."/>
            <person name="Nicholls R.D."/>
            <person name="Oda M."/>
            <person name="Papenfuss A.T."/>
            <person name="Parra Z.E."/>
            <person name="Pollock D.D."/>
            <person name="Ray D.A."/>
            <person name="Schein J.E."/>
            <person name="Speed T.P."/>
            <person name="Thompson K."/>
            <person name="VandeBerg J.L."/>
            <person name="Wade C.M."/>
            <person name="Walker J.A."/>
            <person name="Waters P.D."/>
            <person name="Webber C."/>
            <person name="Weidman J.R."/>
            <person name="Xie X."/>
            <person name="Zody M.C."/>
            <person name="Baldwin J."/>
            <person name="Abdouelleil A."/>
            <person name="Abdulkadir J."/>
            <person name="Abebe A."/>
            <person name="Abera B."/>
            <person name="Abreu J."/>
            <person name="Acer S.C."/>
            <person name="Aftuck L."/>
            <person name="Alexander A."/>
            <person name="An P."/>
            <person name="Anderson E."/>
            <person name="Anderson S."/>
            <person name="Arachi H."/>
            <person name="Azer M."/>
            <person name="Bachantsang P."/>
            <person name="Barry A."/>
            <person name="Bayul T."/>
            <person name="Berlin A."/>
            <person name="Bessette D."/>
            <person name="Bloom T."/>
            <person name="Bloom T."/>
            <person name="Boguslavskiy L."/>
            <person name="Bonnet C."/>
            <person name="Boukhgalter B."/>
            <person name="Bourzgui I."/>
            <person name="Brown A."/>
            <person name="Cahill P."/>
            <person name="Channer S."/>
            <person name="Cheshatsang Y."/>
            <person name="Chuda L."/>
            <person name="Citroen M."/>
            <person name="Collymore A."/>
            <person name="Cooke P."/>
            <person name="Costello M."/>
            <person name="D'Aco K."/>
            <person name="Daza R."/>
            <person name="De Haan G."/>
            <person name="DeGray S."/>
            <person name="DeMaso C."/>
            <person name="Dhargay N."/>
            <person name="Dooley K."/>
            <person name="Dooley E."/>
            <person name="Doricent M."/>
            <person name="Dorje P."/>
            <person name="Dorjee K."/>
            <person name="Dupes A."/>
            <person name="Elong R."/>
            <person name="Falk J."/>
            <person name="Farina A."/>
            <person name="Faro S."/>
            <person name="Ferguson D."/>
            <person name="Fisher S."/>
            <person name="Foley C.D."/>
            <person name="Franke A."/>
            <person name="Friedrich D."/>
            <person name="Gadbois L."/>
            <person name="Gearin G."/>
            <person name="Gearin C.R."/>
            <person name="Giannoukos G."/>
            <person name="Goode T."/>
            <person name="Graham J."/>
            <person name="Grandbois E."/>
            <person name="Grewal S."/>
            <person name="Gyaltsen K."/>
            <person name="Hafez N."/>
            <person name="Hagos B."/>
            <person name="Hall J."/>
            <person name="Henson C."/>
            <person name="Hollinger A."/>
            <person name="Honan T."/>
            <person name="Huard M.D."/>
            <person name="Hughes L."/>
            <person name="Hurhula B."/>
            <person name="Husby M.E."/>
            <person name="Kamat A."/>
            <person name="Kanga B."/>
            <person name="Kashin S."/>
            <person name="Khazanovich D."/>
            <person name="Kisner P."/>
            <person name="Lance K."/>
            <person name="Lara M."/>
            <person name="Lee W."/>
            <person name="Lennon N."/>
            <person name="Letendre F."/>
            <person name="LeVine R."/>
            <person name="Lipovsky A."/>
            <person name="Liu X."/>
            <person name="Liu J."/>
            <person name="Liu S."/>
            <person name="Lokyitsang T."/>
            <person name="Lokyitsang Y."/>
            <person name="Lubonja R."/>
            <person name="Lui A."/>
            <person name="MacDonald P."/>
            <person name="Magnisalis V."/>
            <person name="Maru K."/>
            <person name="Matthews C."/>
            <person name="McCusker W."/>
            <person name="McDonough S."/>
            <person name="Mehta T."/>
            <person name="Meldrim J."/>
            <person name="Meneus L."/>
            <person name="Mihai O."/>
            <person name="Mihalev A."/>
            <person name="Mihova T."/>
            <person name="Mittelman R."/>
            <person name="Mlenga V."/>
            <person name="Montmayeur A."/>
            <person name="Mulrain L."/>
            <person name="Navidi A."/>
            <person name="Naylor J."/>
            <person name="Negash T."/>
            <person name="Nguyen T."/>
            <person name="Nguyen N."/>
            <person name="Nicol R."/>
            <person name="Norbu C."/>
            <person name="Norbu N."/>
            <person name="Novod N."/>
            <person name="O'Neill B."/>
            <person name="Osman S."/>
            <person name="Markiewicz E."/>
            <person name="Oyono O.L."/>
            <person name="Patti C."/>
            <person name="Phunkhang P."/>
            <person name="Pierre F."/>
            <person name="Priest M."/>
            <person name="Raghuraman S."/>
            <person name="Rege F."/>
            <person name="Reyes R."/>
            <person name="Rise C."/>
            <person name="Rogov P."/>
            <person name="Ross K."/>
            <person name="Ryan E."/>
            <person name="Settipalli S."/>
            <person name="Shea T."/>
            <person name="Sherpa N."/>
            <person name="Shi L."/>
            <person name="Shih D."/>
            <person name="Sparrow T."/>
            <person name="Spaulding J."/>
            <person name="Stalker J."/>
            <person name="Stange-Thomann N."/>
            <person name="Stavropoulos S."/>
            <person name="Stone C."/>
            <person name="Strader C."/>
            <person name="Tesfaye S."/>
            <person name="Thomson T."/>
            <person name="Thoulutsang Y."/>
            <person name="Thoulutsang D."/>
            <person name="Topham K."/>
            <person name="Topping I."/>
            <person name="Tsamla T."/>
            <person name="Vassiliev H."/>
            <person name="Vo A."/>
            <person name="Wangchuk T."/>
            <person name="Wangdi T."/>
            <person name="Weiand M."/>
            <person name="Wilkinson J."/>
            <person name="Wilson A."/>
            <person name="Yadav S."/>
            <person name="Young G."/>
            <person name="Yu Q."/>
            <person name="Zembek L."/>
            <person name="Zhong D."/>
            <person name="Zimmer A."/>
            <person name="Zwirko Z."/>
            <person name="Jaffe D.B."/>
            <person name="Alvarez P."/>
            <person name="Brockman W."/>
            <person name="Butler J."/>
            <person name="Chin C."/>
            <person name="Gnerre S."/>
            <person name="MacCallum I."/>
            <person name="Graves J.A."/>
            <person name="Ponting C.P."/>
            <person name="Breen M."/>
            <person name="Samollow P.B."/>
            <person name="Lander E.S."/>
            <person name="Lindblad-Toh K."/>
        </authorList>
    </citation>
    <scope>NUCLEOTIDE SEQUENCE [LARGE SCALE GENOMIC DNA]</scope>
</reference>
<feature type="compositionally biased region" description="Low complexity" evidence="5">
    <location>
        <begin position="198"/>
        <end position="210"/>
    </location>
</feature>
<keyword evidence="2 4" id="KW-0863">Zinc-finger</keyword>
<evidence type="ECO:0000259" key="6">
    <source>
        <dbReference type="PROSITE" id="PS51058"/>
    </source>
</evidence>
<reference evidence="7" key="2">
    <citation type="submission" date="2025-08" db="UniProtKB">
        <authorList>
            <consortium name="Ensembl"/>
        </authorList>
    </citation>
    <scope>IDENTIFICATION</scope>
</reference>
<dbReference type="Ensembl" id="ENSMODT00000013449.3">
    <property type="protein sequence ID" value="ENSMODP00000013207.3"/>
    <property type="gene ID" value="ENSMODG00000010534.3"/>
</dbReference>
<evidence type="ECO:0000256" key="2">
    <source>
        <dbReference type="ARBA" id="ARBA00022771"/>
    </source>
</evidence>
<keyword evidence="3" id="KW-0862">Zinc</keyword>
<evidence type="ECO:0000256" key="3">
    <source>
        <dbReference type="ARBA" id="ARBA00022833"/>
    </source>
</evidence>
<protein>
    <recommendedName>
        <fullName evidence="6">CXXC-type domain-containing protein</fullName>
    </recommendedName>
</protein>
<dbReference type="Bgee" id="ENSMODG00000010534">
    <property type="expression patterns" value="Expressed in lung and 19 other cell types or tissues"/>
</dbReference>
<dbReference type="InterPro" id="IPR002857">
    <property type="entry name" value="Znf_CXXC"/>
</dbReference>
<organism evidence="7 8">
    <name type="scientific">Monodelphis domestica</name>
    <name type="common">Gray short-tailed opossum</name>
    <dbReference type="NCBI Taxonomy" id="13616"/>
    <lineage>
        <taxon>Eukaryota</taxon>
        <taxon>Metazoa</taxon>
        <taxon>Chordata</taxon>
        <taxon>Craniata</taxon>
        <taxon>Vertebrata</taxon>
        <taxon>Euteleostomi</taxon>
        <taxon>Mammalia</taxon>
        <taxon>Metatheria</taxon>
        <taxon>Didelphimorphia</taxon>
        <taxon>Didelphidae</taxon>
        <taxon>Monodelphis</taxon>
    </lineage>
</organism>
<evidence type="ECO:0000256" key="5">
    <source>
        <dbReference type="SAM" id="MobiDB-lite"/>
    </source>
</evidence>
<dbReference type="Pfam" id="PF02008">
    <property type="entry name" value="zf-CXXC"/>
    <property type="match status" value="2"/>
</dbReference>
<dbReference type="GO" id="GO:0048188">
    <property type="term" value="C:Set1C/COMPASS complex"/>
    <property type="evidence" value="ECO:0000318"/>
    <property type="project" value="GO_Central"/>
</dbReference>
<dbReference type="InParanoid" id="F6ZF04"/>
<dbReference type="GO" id="GO:0045893">
    <property type="term" value="P:positive regulation of DNA-templated transcription"/>
    <property type="evidence" value="ECO:0000318"/>
    <property type="project" value="GO_Central"/>
</dbReference>
<evidence type="ECO:0000256" key="1">
    <source>
        <dbReference type="ARBA" id="ARBA00022723"/>
    </source>
</evidence>
<feature type="compositionally biased region" description="Polar residues" evidence="5">
    <location>
        <begin position="212"/>
        <end position="221"/>
    </location>
</feature>
<evidence type="ECO:0000313" key="8">
    <source>
        <dbReference type="Proteomes" id="UP000002280"/>
    </source>
</evidence>
<dbReference type="GO" id="GO:0008270">
    <property type="term" value="F:zinc ion binding"/>
    <property type="evidence" value="ECO:0007669"/>
    <property type="project" value="UniProtKB-KW"/>
</dbReference>